<name>A0A1X7S6W1_ZYMT9</name>
<keyword evidence="3" id="KW-0999">Mitochondrion inner membrane</keyword>
<evidence type="ECO:0000256" key="6">
    <source>
        <dbReference type="ARBA" id="ARBA00023136"/>
    </source>
</evidence>
<evidence type="ECO:0000313" key="9">
    <source>
        <dbReference type="Proteomes" id="UP000215127"/>
    </source>
</evidence>
<accession>A0A1X7S6W1</accession>
<gene>
    <name evidence="8" type="ORF">ZT3D7_G10520</name>
</gene>
<feature type="transmembrane region" description="Helical" evidence="7">
    <location>
        <begin position="108"/>
        <end position="126"/>
    </location>
</feature>
<evidence type="ECO:0000313" key="8">
    <source>
        <dbReference type="EMBL" id="SMQ55365.1"/>
    </source>
</evidence>
<comment type="subcellular location">
    <subcellularLocation>
        <location evidence="1">Mitochondrion inner membrane</location>
        <topology evidence="1">Multi-pass membrane protein</topology>
    </subcellularLocation>
</comment>
<evidence type="ECO:0000256" key="1">
    <source>
        <dbReference type="ARBA" id="ARBA00004448"/>
    </source>
</evidence>
<proteinExistence type="predicted"/>
<evidence type="ECO:0000256" key="2">
    <source>
        <dbReference type="ARBA" id="ARBA00022692"/>
    </source>
</evidence>
<evidence type="ECO:0000256" key="3">
    <source>
        <dbReference type="ARBA" id="ARBA00022792"/>
    </source>
</evidence>
<dbReference type="GO" id="GO:0045271">
    <property type="term" value="C:respiratory chain complex I"/>
    <property type="evidence" value="ECO:0007669"/>
    <property type="project" value="InterPro"/>
</dbReference>
<reference evidence="8 9" key="1">
    <citation type="submission" date="2016-06" db="EMBL/GenBank/DDBJ databases">
        <authorList>
            <person name="Kjaerup R.B."/>
            <person name="Dalgaard T.S."/>
            <person name="Juul-Madsen H.R."/>
        </authorList>
    </citation>
    <scope>NUCLEOTIDE SEQUENCE [LARGE SCALE GENOMIC DNA]</scope>
</reference>
<dbReference type="Pfam" id="PF02466">
    <property type="entry name" value="Tim17"/>
    <property type="match status" value="1"/>
</dbReference>
<organism evidence="8 9">
    <name type="scientific">Zymoseptoria tritici (strain ST99CH_3D7)</name>
    <dbReference type="NCBI Taxonomy" id="1276538"/>
    <lineage>
        <taxon>Eukaryota</taxon>
        <taxon>Fungi</taxon>
        <taxon>Dikarya</taxon>
        <taxon>Ascomycota</taxon>
        <taxon>Pezizomycotina</taxon>
        <taxon>Dothideomycetes</taxon>
        <taxon>Dothideomycetidae</taxon>
        <taxon>Mycosphaerellales</taxon>
        <taxon>Mycosphaerellaceae</taxon>
        <taxon>Zymoseptoria</taxon>
    </lineage>
</organism>
<keyword evidence="9" id="KW-1185">Reference proteome</keyword>
<evidence type="ECO:0000256" key="5">
    <source>
        <dbReference type="ARBA" id="ARBA00023128"/>
    </source>
</evidence>
<evidence type="ECO:0008006" key="10">
    <source>
        <dbReference type="Google" id="ProtNLM"/>
    </source>
</evidence>
<keyword evidence="4 7" id="KW-1133">Transmembrane helix</keyword>
<dbReference type="AlphaFoldDB" id="A0A1X7S6W1"/>
<feature type="transmembrane region" description="Helical" evidence="7">
    <location>
        <begin position="58"/>
        <end position="78"/>
    </location>
</feature>
<dbReference type="STRING" id="1276538.A0A1X7S6W1"/>
<keyword evidence="6 7" id="KW-0472">Membrane</keyword>
<dbReference type="Proteomes" id="UP000215127">
    <property type="component" value="Chromosome 11"/>
</dbReference>
<keyword evidence="2 7" id="KW-0812">Transmembrane</keyword>
<dbReference type="GO" id="GO:0005743">
    <property type="term" value="C:mitochondrial inner membrane"/>
    <property type="evidence" value="ECO:0007669"/>
    <property type="project" value="UniProtKB-SubCell"/>
</dbReference>
<keyword evidence="5" id="KW-0496">Mitochondrion</keyword>
<dbReference type="PANTHER" id="PTHR21382">
    <property type="entry name" value="NADH-UBIQUINONE OXIDOREDUCTASE SUBUNIT"/>
    <property type="match status" value="1"/>
</dbReference>
<protein>
    <recommendedName>
        <fullName evidence="10">NADH-ubiquinone oxidoreductase 213 kDa subunit</fullName>
    </recommendedName>
</protein>
<evidence type="ECO:0000256" key="4">
    <source>
        <dbReference type="ARBA" id="ARBA00022989"/>
    </source>
</evidence>
<dbReference type="GO" id="GO:0006120">
    <property type="term" value="P:mitochondrial electron transport, NADH to ubiquinone"/>
    <property type="evidence" value="ECO:0007669"/>
    <property type="project" value="InterPro"/>
</dbReference>
<sequence>MAEHTDEHQYHPVDAIGKSVRAALVTGTAGAFVSTIQNTLTRQNVGLMGVFTRTGSTIAVFAAMGGAYSFTSCAAANLRQKDDTWNTTIGGAFAGTMLGLRFRSGPAVIGYGSAMAVVLSAFHFTGGRMSGFKKDPEIDEVSRKEYMRKNRRRSIEETVNELGEGRGIYAPGYPERRAERIKERYGIDVPVSSS</sequence>
<dbReference type="PANTHER" id="PTHR21382:SF1">
    <property type="entry name" value="NADH DEHYDROGENASE [UBIQUINONE] 1 ALPHA SUBCOMPLEX SUBUNIT 11"/>
    <property type="match status" value="1"/>
</dbReference>
<dbReference type="InterPro" id="IPR039205">
    <property type="entry name" value="NDUFA11"/>
</dbReference>
<evidence type="ECO:0000256" key="7">
    <source>
        <dbReference type="SAM" id="Phobius"/>
    </source>
</evidence>
<dbReference type="EMBL" id="LT853702">
    <property type="protein sequence ID" value="SMQ55365.1"/>
    <property type="molecule type" value="Genomic_DNA"/>
</dbReference>